<feature type="transmembrane region" description="Helical" evidence="20">
    <location>
        <begin position="4453"/>
        <end position="4476"/>
    </location>
</feature>
<evidence type="ECO:0000256" key="12">
    <source>
        <dbReference type="ARBA" id="ARBA00023157"/>
    </source>
</evidence>
<dbReference type="GO" id="GO:0007411">
    <property type="term" value="P:axon guidance"/>
    <property type="evidence" value="ECO:0007669"/>
    <property type="project" value="UniProtKB-ARBA"/>
</dbReference>
<dbReference type="CDD" id="cd11304">
    <property type="entry name" value="Cadherin_repeat"/>
    <property type="match status" value="34"/>
</dbReference>
<feature type="domain" description="Cadherin" evidence="24">
    <location>
        <begin position="3101"/>
        <end position="3205"/>
    </location>
</feature>
<dbReference type="GeneID" id="113497620"/>
<dbReference type="GO" id="GO:0040008">
    <property type="term" value="P:regulation of growth"/>
    <property type="evidence" value="ECO:0007669"/>
    <property type="project" value="UniProtKB-ARBA"/>
</dbReference>
<feature type="domain" description="Cadherin" evidence="24">
    <location>
        <begin position="1833"/>
        <end position="1937"/>
    </location>
</feature>
<dbReference type="Pfam" id="PF00054">
    <property type="entry name" value="Laminin_G_1"/>
    <property type="match status" value="1"/>
</dbReference>
<dbReference type="InterPro" id="IPR001791">
    <property type="entry name" value="Laminin_G"/>
</dbReference>
<dbReference type="GO" id="GO:0120035">
    <property type="term" value="P:regulation of plasma membrane bounded cell projection organization"/>
    <property type="evidence" value="ECO:0007669"/>
    <property type="project" value="UniProtKB-ARBA"/>
</dbReference>
<evidence type="ECO:0000256" key="13">
    <source>
        <dbReference type="ARBA" id="ARBA00023180"/>
    </source>
</evidence>
<feature type="compositionally biased region" description="Polar residues" evidence="19">
    <location>
        <begin position="4981"/>
        <end position="4994"/>
    </location>
</feature>
<feature type="signal peptide" evidence="21">
    <location>
        <begin position="1"/>
        <end position="25"/>
    </location>
</feature>
<dbReference type="GO" id="GO:0034332">
    <property type="term" value="P:adherens junction organization"/>
    <property type="evidence" value="ECO:0007669"/>
    <property type="project" value="TreeGrafter"/>
</dbReference>
<dbReference type="FunFam" id="2.60.40.60:FF:000037">
    <property type="entry name" value="FAT atypical cadherin 1"/>
    <property type="match status" value="1"/>
</dbReference>
<keyword evidence="13" id="KW-0325">Glycoprotein</keyword>
<dbReference type="SMART" id="SM00282">
    <property type="entry name" value="LamG"/>
    <property type="match status" value="2"/>
</dbReference>
<dbReference type="GO" id="GO:0005912">
    <property type="term" value="C:adherens junction"/>
    <property type="evidence" value="ECO:0007669"/>
    <property type="project" value="TreeGrafter"/>
</dbReference>
<dbReference type="GO" id="GO:0005509">
    <property type="term" value="F:calcium ion binding"/>
    <property type="evidence" value="ECO:0007669"/>
    <property type="project" value="UniProtKB-UniRule"/>
</dbReference>
<feature type="domain" description="EGF-like" evidence="23">
    <location>
        <begin position="3875"/>
        <end position="3911"/>
    </location>
</feature>
<dbReference type="GO" id="GO:0008013">
    <property type="term" value="F:beta-catenin binding"/>
    <property type="evidence" value="ECO:0007669"/>
    <property type="project" value="TreeGrafter"/>
</dbReference>
<evidence type="ECO:0000313" key="26">
    <source>
        <dbReference type="RefSeq" id="XP_026733017.1"/>
    </source>
</evidence>
<dbReference type="Pfam" id="PF02210">
    <property type="entry name" value="Laminin_G_2"/>
    <property type="match status" value="1"/>
</dbReference>
<feature type="domain" description="Cadherin" evidence="24">
    <location>
        <begin position="2044"/>
        <end position="2149"/>
    </location>
</feature>
<evidence type="ECO:0000256" key="2">
    <source>
        <dbReference type="ARBA" id="ARBA00022475"/>
    </source>
</evidence>
<accession>A0A7E5VXL0</accession>
<evidence type="ECO:0000259" key="23">
    <source>
        <dbReference type="PROSITE" id="PS50026"/>
    </source>
</evidence>
<dbReference type="InterPro" id="IPR001881">
    <property type="entry name" value="EGF-like_Ca-bd_dom"/>
</dbReference>
<dbReference type="FunFam" id="2.60.40.60:FF:000101">
    <property type="entry name" value="FAT atypical cadherin 4"/>
    <property type="match status" value="1"/>
</dbReference>
<dbReference type="SMART" id="SM00179">
    <property type="entry name" value="EGF_CA"/>
    <property type="match status" value="3"/>
</dbReference>
<dbReference type="FunFam" id="2.60.40.60:FF:000035">
    <property type="entry name" value="Protocadherin Fat 3"/>
    <property type="match status" value="1"/>
</dbReference>
<keyword evidence="11 20" id="KW-0472">Membrane</keyword>
<feature type="compositionally biased region" description="Basic residues" evidence="19">
    <location>
        <begin position="4665"/>
        <end position="4679"/>
    </location>
</feature>
<gene>
    <name evidence="26" type="primary">LOC113497620</name>
</gene>
<feature type="domain" description="Cadherin" evidence="24">
    <location>
        <begin position="566"/>
        <end position="673"/>
    </location>
</feature>
<dbReference type="PRINTS" id="PR00205">
    <property type="entry name" value="CADHERIN"/>
</dbReference>
<dbReference type="Pfam" id="PF00028">
    <property type="entry name" value="Cadherin"/>
    <property type="match status" value="32"/>
</dbReference>
<feature type="domain" description="Cadherin" evidence="24">
    <location>
        <begin position="1539"/>
        <end position="1643"/>
    </location>
</feature>
<feature type="disulfide bond" evidence="18">
    <location>
        <begin position="3923"/>
        <end position="3940"/>
    </location>
</feature>
<dbReference type="FunFam" id="2.60.120.200:FF:000207">
    <property type="entry name" value="Cadherin-related tumor suppressor"/>
    <property type="match status" value="1"/>
</dbReference>
<feature type="domain" description="Cadherin" evidence="24">
    <location>
        <begin position="1089"/>
        <end position="1197"/>
    </location>
</feature>
<dbReference type="GO" id="GO:0045296">
    <property type="term" value="F:cadherin binding"/>
    <property type="evidence" value="ECO:0007669"/>
    <property type="project" value="TreeGrafter"/>
</dbReference>
<organism evidence="25 26">
    <name type="scientific">Trichoplusia ni</name>
    <name type="common">Cabbage looper</name>
    <dbReference type="NCBI Taxonomy" id="7111"/>
    <lineage>
        <taxon>Eukaryota</taxon>
        <taxon>Metazoa</taxon>
        <taxon>Ecdysozoa</taxon>
        <taxon>Arthropoda</taxon>
        <taxon>Hexapoda</taxon>
        <taxon>Insecta</taxon>
        <taxon>Pterygota</taxon>
        <taxon>Neoptera</taxon>
        <taxon>Endopterygota</taxon>
        <taxon>Lepidoptera</taxon>
        <taxon>Glossata</taxon>
        <taxon>Ditrysia</taxon>
        <taxon>Noctuoidea</taxon>
        <taxon>Noctuidae</taxon>
        <taxon>Plusiinae</taxon>
        <taxon>Trichoplusia</taxon>
    </lineage>
</organism>
<feature type="chain" id="PRO_5029022220" description="Protocadherin-16" evidence="21">
    <location>
        <begin position="26"/>
        <end position="5001"/>
    </location>
</feature>
<dbReference type="GO" id="GO:0007156">
    <property type="term" value="P:homophilic cell adhesion via plasma membrane adhesion molecules"/>
    <property type="evidence" value="ECO:0007669"/>
    <property type="project" value="InterPro"/>
</dbReference>
<dbReference type="FunFam" id="2.60.40.60:FF:000039">
    <property type="entry name" value="FAT atypical cadherin 3"/>
    <property type="match status" value="1"/>
</dbReference>
<feature type="domain" description="Cadherin" evidence="24">
    <location>
        <begin position="985"/>
        <end position="1088"/>
    </location>
</feature>
<dbReference type="OrthoDB" id="6252479at2759"/>
<evidence type="ECO:0000256" key="17">
    <source>
        <dbReference type="PROSITE-ProRule" id="PRU00043"/>
    </source>
</evidence>
<feature type="domain" description="Cadherin" evidence="24">
    <location>
        <begin position="2468"/>
        <end position="2573"/>
    </location>
</feature>
<sequence>MTRMWRWHVALVALAALLGAGVGAAAEQMQSRAVDTGVDLRVLEDQPVGTIVGRIPTKPGFTYRFNEPPKEFILDPVSGEIRTNLVLDREAVDRYAFVVLSSQPTYPIEVRLRVTDVNDNYPEFPEPSIAVAFSESAAAGTKLLLDAATDMDLGENGITNDYRIVDGDNEGKFRLNVTVNPSGQTSYLHLETTGKLDRETTDFYILNISARDGGNPPKYGYLQVNVSILDVNDNPPIFDQSDFSVSLNESVPPGTTVLKVTATDSDLGDNSKITYEVTDTERQFAVDPESGVITTAKKLNCPKYCSNTTCNMTCVLTVIAKDHGVPRQDARTYVTVNLIDANDHDPVITFTYVPPTANFATVDENAKNGSLVAAITVTDLDAGLNGITSISIVAGNELNHFRLENSSSVYIVHVNGVLDREEISKYNLTVVATDRGSPPRTATSFLVIHVNDVNDHEPVFEKSEYSAVLTELAPSGSYVASITATDEDTGVNAEIFYDFYDGNQQQWFSIDHLTGLVTTKSMLDREIQGTVELNVSARDGGPNPKWAYTRLKITILDENDEAPCFSQPQINATLHENIKPIKEILILTASDYDQGTNGSVSYYLPSSIERKYPNTFILDPITGQLSTVIELDRERIPLYELQVLAKDQGFPPQSSTATILLKVLDVNDNDPMFYPQRYIESINEDLPVGTNVLQVKALDLDEGENARIMYRLESGGDGYFDIEPWTGNIVLQKDFRKAPETVYTLKISCKDKGNRRAFEDAIVEIVKTSQRKNLQFDGYNGYTFKILEDEGTSKAEIGRLVGKVNARISSDTISYYILEGDPKHIFKMDEKTGAITTDSNVDREDKMTYHLKVMAKTGVAFGFTTVNISVLDVNDNYPIFIEDKDEIHIPENMAVGQEVYFARATDRDSGSNRTIFYTLSYNPESNFRISETTGVIYLNKPISSEPGTIMFIEVTATDNGSPSLAAKHSISVVIDDVNDHTPVFDHTSYETSLLESTLVNTRFFAISASDADLGASGRISYYIAEGNTDGKFGVFPDGYLYVKSLLDREERDYYSLTIIATDYGKPARSSQVPVVIHVLDENDNSPQFTNTTFIFKIKENEPPDTFVGKLTATDRDIGRNAELTFSLPIAQNDFRIDSRNGFIKTLKSFDRESLAQNNGQNYITLTVTVSDNGKVKLSDSVRVTIYITDVNDNAPVFTRTPYKVEVSEGAAVGASIMRVYSTDADEGLNGDIYYKLIGGDDLGKFTLDEATGQLLINKPLDRETTDHYRLTIMAHDSGQTIRLSATTTITVDVLDENDNAPVFTQTQMKVSVLETEPVNKKIIQFHATDADLGINRELQFSISSGNRKEAFFIDSYSGELFLHKQLDYEDLTSYVLNITATDNGNPSLSSSILFTVNVIDANDNAPIFTNTAIVRQIREGIPKHTPIVTVTAEDPDSGLNGKVYYSITHQDPNDSKRHFAINNITGVIHTLLPIDRESIDTFRITVVAYDRAEPPSARLSAEKLVTVIVEDINDNAPVFVSMNAAVINTERLGRSAGRGIFIMNVLARDLDSGTNGLVTYKLIHGGNDLFDLHRSNGALTLRYPPATPEARWNLVIKATDEAVLSEQKSTETYLTVIMGGADLQGVTWTNVGSVSVAENEPAGTAVLNLTNNYKSGLEYYIVNVTGDGRQVDRLFDIDSSLGILSTAVSLDREAGVDRYEVEICAVSTGAPLKTTTTKVEVVILDKNDSPPEFKNIPPAYLASEDLAPGQRIATISAEDPDTIGTITYTIQNDDLTPFSLDPQTGVLTLKDPLDRETISEYQVIVRADDGIQFTDVTVVVQVTDTNDNPPVFKESAYSFDIPENAARGSVVGTVAAIDLDSGPNAQLTYTVISDWANDVFSLNPQTGVFTLTARLDYEETQHYILVAQAQDSGHPSLSGTVTVYVNVIDLNDNAPIFDPMSFSNEILEDVPVGSSVVTISATDLDSGLNGKVTYSISSGDEGQDFTIAENGTIYTAKLLDRETLPIYNLVVTAKDMAKPPEPQLSSTVQVTIQLKDVNDMAPEFVTPNITTVSENIPLNTVVMTIKAVDKDEGRNGYVEYFMTPDPDINGYFSLGNVDGILRATGKLDRELKASFTITVTAKDRGDPPNVTKSKIRINILDENDNSPVFDPKQYSASVPENASIGASVLQVSATDIDEGANGRVRYSIASGDENRDFSISEDTGIVRVAKNLNFERKSRYMLTIRAEDCAKDDVRFDTAELSISIQDINDNPPTFLDSPYLAYVMENVIPPNGGYIITIHAYDADSPPFNNQVRYFIKEGDADLFKINASSGQISLLRTLDREAQDEYTLALVAMDTGSPPLTGSGTVKIVVQDVNDNSPDFERQSYRTNVKENLPSGTVILTPKATDKDVGNNAKIRYSLLGDKSERFQIDSATGIISTNATLDREDWDIYYLIIMAQDSSTTDPRTATANLTIIVEDENDNTPTFAHPVYEAHISDRTVKGDFVFGVKASDNDIGLNKKITYDLKGEHQNLFTINRETGVIKANDNLMKYKDKNGATFNLLIIATDSGAIPRQSTAELILIPKSVKNFPKFTVTNKLTFTFSEDTPEGVLVTRLSATSPKKGPTGLLQYGIAGGNVGDALRVEPMSGEVFITGKGLDYETMPLYEVWFEVRDSDNPPLKSFIEIEIKVTDANDNPPVIENALYNATVLEEEYPPQLVIKIDAHDDDSNENGRISFKLVNDYDETFRIDAETGEINTNIALDRESIPFYELIVEAVDHGVPQLVGTSTVIVTVLDKNDNPPRFTRLFSVNVTENAEIGSFVIRVTSSDLDSGPNANATYNFVENPGEKFIIDPISGNVTVARPLDRELQDEYILKVAATDGAWRSETPLTITIQDQNDNAPEFEYSYYSFNFPELQKKNSFVGQVIATDRDKQGPNSIISYSLQQPSDLFSIDPATGEILSKFKMNYKRTSVNSSPENTYSVIVVATDNGKPPMSSECLVTINVVDANNNAPKFKTHEKFVPVPKDATSGERIIKLTAEDNMDFGINAEVEYYVSGGNGTAYLTIDKSSGWIVVSKQFYYLGQYYELKIKAVDRGVPPQSDETTVIFVVTGENIYSPKFTALSYQVIVPENEPIGSPILTVKASDEDEGPNGIVRYSISSGNAGKEFQIHPISGTISILRPLDFDTIQEYRLNITAKDLGFKSKETIATLTIILTDINDNAPQFNQTEYVANLPENSPVNSFIYRVTAVDIDSPKNAIIKYFINNDMASLFHIDVNTGEIFSKEVFDYEEKRLYTLEIRAENPDSIMRNTTKVIVHITGVNEYYPKFKQPVFHFDVSESAEVGANVGVIQATDQDSGDDGIIYYLFVGSSNDKGFSINSQTGVIRVARYLDRETQNRVVLTVLAKNFGGIHGNDTDEAQVIISIQDGNDPPEFLRHFYEATISEGASIGQEVIQVKAVDKDVRPQNNQFSFSIIGGNTNQDFKIDPQTGEIEVARHLDRETLSMYSLIVGAIDTGVPPQTGTATVKITLSDINDNGPIFDVSSFEGSVYENEPPNTSITTLSAKDPDLPPNGAPFSYAIVGGPHESYVKVHKHTGVLLTTKKIDRELTPKLEIVIQIEDSGTPVMKSNYTIFIKVLDRNDNPPTPRSAHVIVYAFNNKVPRGKIADVKPNDPDITGDYKCKIIKESTSENTISLLNIRSGCNLYTNAVKPGQGYSFSVSGNDGVHRDVISSISVEYFSFDNTTVEQSVTLRILNMTASDFLTHYYRSLLETLKESLKSTESIYMYSINEVDGHLDLTIATKGNHTTWKRETTEKYLKAKELQITKLLKSQIIVAYFPCASQQCQNDGLCTDSIRVLDDTKIIESPSLILSSPLVKHEYICHCMDGFIGNNCEKRQDPCSPNPCRFGGQCRKQGHDFTCTCPARRDGKTCELERDDVCSSNPCKNGGSCKESADRNSFFCLCRPGYRGNHCEALVDSCRPNPCMHGGICISLKPGYKCSCSNGRYGTHCESTTFGFGELSYMQFPSLDASTNDITIIFATTKPDALLLYNYGAQTGGRSDFIAIELLGGKPVFSFGGARTSITSVAIMNTNKNLADGSWYKLTATRNGRVISLSVAACTEHGDVCTECDPGDDSCYDDDTGQAGTLNFNNEPLLIGGLHKADPVLERPGQIHSDDFVGCMHSITINGRLLNLTNPLKARSVEPKCERSEKGACFKKDVCGTGQCLDRWRANLCKCKGNLISPDCGLSLQSISVAENGFVTYTISEKHRRMQLLETFYGGNTNWSKKNGKSSGKVIPKVNSPAKSLSLFFRTHRKDGVLFYSATDKYYTLIELLEGKVSYTSKQNTVVNMTQSEQNDVSDGNWHNVTLVSVGRSIRLLVDNKNVGEELDAAGVHDFLDPYLTIISIGGVKNEWISTASQNKFEGCLANFSINNEIQPFSGNGSIFKETIHRGKILNGCHSAFGVGAAQNHPLRIGITLVIVFFVILLVAISVSIIFYRLRKQKKEKGNGSASKSNIVHSKQNGGPAMLNAPNLIAGTNDSIMNRNLHNNDTSLNSYMSDNADITRNVGHIVGPELLSKKYKDREIMNIDPPRPQRPDIIEREVVGKSPALREDHHPPPPPSTNTSHHTHDHPSGMDLNSEVPEHYDLENASSIAPSDIDIVYHYKGFREAAGIRKYKATPPPIAGYHHKHQTPQHRHSPHHPSGYPSRVPQAAQPPPQPRQHQTTPLARLSPSSELSQQPRILTLHDISGKPLQSALLATTSSSGGVGKDALHSNSERSLNSPVMSQLSGQSSSAGRKTPSAPPQVPQVVSVGSGAVGLTAEEIERMNARQRTSSLVSTLDAVSSSSEAPRGGGVGHHISHRHHSPPDDNRSSTGSDDESGNDSFTCSEIEYDNNSINADKLEDVRRQNVSSGSNPKKPILPPPYESFDSSFRGSLSTLVASDDDLAPHVSSALYRQANGSPASAALGWGPAALDLFNWGPNFESMIDVFKDIAELPDSVNGRMSSSLRLQNGTPKPSEEYV</sequence>
<keyword evidence="12 18" id="KW-1015">Disulfide bond</keyword>
<keyword evidence="4" id="KW-0597">Phosphoprotein</keyword>
<feature type="region of interest" description="Disordered" evidence="19">
    <location>
        <begin position="4980"/>
        <end position="5001"/>
    </location>
</feature>
<dbReference type="InterPro" id="IPR015919">
    <property type="entry name" value="Cadherin-like_sf"/>
</dbReference>
<dbReference type="FunFam" id="2.60.40.60:FF:000106">
    <property type="entry name" value="FAT atypical cadherin 4"/>
    <property type="match status" value="1"/>
</dbReference>
<evidence type="ECO:0000256" key="21">
    <source>
        <dbReference type="SAM" id="SignalP"/>
    </source>
</evidence>
<feature type="disulfide bond" evidence="18">
    <location>
        <begin position="3980"/>
        <end position="3989"/>
    </location>
</feature>
<feature type="domain" description="Laminin G" evidence="22">
    <location>
        <begin position="4253"/>
        <end position="4437"/>
    </location>
</feature>
<feature type="compositionally biased region" description="Polar residues" evidence="19">
    <location>
        <begin position="4756"/>
        <end position="4775"/>
    </location>
</feature>
<keyword evidence="9" id="KW-0130">Cell adhesion</keyword>
<feature type="compositionally biased region" description="Polar residues" evidence="19">
    <location>
        <begin position="4809"/>
        <end position="4827"/>
    </location>
</feature>
<dbReference type="FunFam" id="2.60.40.60:FF:000143">
    <property type="entry name" value="FAT atypical cadherin 4"/>
    <property type="match status" value="1"/>
</dbReference>
<dbReference type="GO" id="GO:0048056">
    <property type="term" value="P:R3/R4 cell differentiation"/>
    <property type="evidence" value="ECO:0007669"/>
    <property type="project" value="UniProtKB-ARBA"/>
</dbReference>
<dbReference type="GO" id="GO:0016339">
    <property type="term" value="P:calcium-dependent cell-cell adhesion via plasma membrane cell adhesion molecules"/>
    <property type="evidence" value="ECO:0007669"/>
    <property type="project" value="TreeGrafter"/>
</dbReference>
<dbReference type="CDD" id="cd00054">
    <property type="entry name" value="EGF_CA"/>
    <property type="match status" value="3"/>
</dbReference>
<feature type="domain" description="Cadherin" evidence="24">
    <location>
        <begin position="3206"/>
        <end position="3308"/>
    </location>
</feature>
<evidence type="ECO:0000256" key="3">
    <source>
        <dbReference type="ARBA" id="ARBA00022536"/>
    </source>
</evidence>
<dbReference type="KEGG" id="tnl:113497620"/>
<dbReference type="FunFam" id="2.60.40.60:FF:000029">
    <property type="entry name" value="Cadherin EGF LAG seven-pass G-type receptor 3"/>
    <property type="match status" value="1"/>
</dbReference>
<dbReference type="GO" id="GO:0050769">
    <property type="term" value="P:positive regulation of neurogenesis"/>
    <property type="evidence" value="ECO:0007669"/>
    <property type="project" value="UniProtKB-ARBA"/>
</dbReference>
<feature type="domain" description="Cadherin" evidence="24">
    <location>
        <begin position="3521"/>
        <end position="3626"/>
    </location>
</feature>
<feature type="domain" description="Laminin G" evidence="22">
    <location>
        <begin position="3991"/>
        <end position="4193"/>
    </location>
</feature>
<keyword evidence="3 18" id="KW-0245">EGF-like domain</keyword>
<feature type="domain" description="Cadherin" evidence="24">
    <location>
        <begin position="1198"/>
        <end position="1303"/>
    </location>
</feature>
<dbReference type="Gene3D" id="2.60.40.60">
    <property type="entry name" value="Cadherins"/>
    <property type="match status" value="34"/>
</dbReference>
<feature type="region of interest" description="Disordered" evidence="19">
    <location>
        <begin position="4587"/>
        <end position="4619"/>
    </location>
</feature>
<feature type="domain" description="Cadherin" evidence="24">
    <location>
        <begin position="61"/>
        <end position="124"/>
    </location>
</feature>
<feature type="domain" description="Cadherin" evidence="24">
    <location>
        <begin position="2681"/>
        <end position="2784"/>
    </location>
</feature>
<dbReference type="FunFam" id="2.60.40.60:FF:000033">
    <property type="entry name" value="FAT atypical cadherin 1"/>
    <property type="match status" value="3"/>
</dbReference>
<dbReference type="FunFam" id="2.60.40.60:FF:000134">
    <property type="entry name" value="protocadherin Fat 4"/>
    <property type="match status" value="1"/>
</dbReference>
<dbReference type="GO" id="GO:0016318">
    <property type="term" value="P:ommatidial rotation"/>
    <property type="evidence" value="ECO:0007669"/>
    <property type="project" value="UniProtKB-ARBA"/>
</dbReference>
<evidence type="ECO:0000256" key="16">
    <source>
        <dbReference type="ARBA" id="ARBA00079083"/>
    </source>
</evidence>
<feature type="domain" description="Cadherin" evidence="24">
    <location>
        <begin position="1744"/>
        <end position="1832"/>
    </location>
</feature>
<dbReference type="Proteomes" id="UP000322000">
    <property type="component" value="Chromosome 9"/>
</dbReference>
<dbReference type="PANTHER" id="PTHR24027:SF422">
    <property type="entry name" value="CADHERIN DOMAIN-CONTAINING PROTEIN"/>
    <property type="match status" value="1"/>
</dbReference>
<feature type="domain" description="EGF-like" evidence="23">
    <location>
        <begin position="3954"/>
        <end position="3990"/>
    </location>
</feature>
<keyword evidence="2" id="KW-1003">Cell membrane</keyword>
<dbReference type="FunFam" id="2.60.40.60:FF:000080">
    <property type="entry name" value="FAT atypical cadherin 1"/>
    <property type="match status" value="2"/>
</dbReference>
<feature type="domain" description="Cadherin" evidence="24">
    <location>
        <begin position="2575"/>
        <end position="2680"/>
    </location>
</feature>
<feature type="domain" description="Cadherin" evidence="24">
    <location>
        <begin position="354"/>
        <end position="460"/>
    </location>
</feature>
<dbReference type="PROSITE" id="PS00022">
    <property type="entry name" value="EGF_1"/>
    <property type="match status" value="4"/>
</dbReference>
<evidence type="ECO:0000256" key="15">
    <source>
        <dbReference type="ARBA" id="ARBA00072299"/>
    </source>
</evidence>
<feature type="domain" description="Cadherin" evidence="24">
    <location>
        <begin position="881"/>
        <end position="984"/>
    </location>
</feature>
<feature type="domain" description="EGF-like" evidence="23">
    <location>
        <begin position="3914"/>
        <end position="3952"/>
    </location>
</feature>
<keyword evidence="8 17" id="KW-0106">Calcium</keyword>
<feature type="domain" description="Cadherin" evidence="24">
    <location>
        <begin position="2256"/>
        <end position="2362"/>
    </location>
</feature>
<feature type="region of interest" description="Disordered" evidence="19">
    <location>
        <begin position="4740"/>
        <end position="4789"/>
    </location>
</feature>
<evidence type="ECO:0000256" key="1">
    <source>
        <dbReference type="ARBA" id="ARBA00004251"/>
    </source>
</evidence>
<comment type="subcellular location">
    <subcellularLocation>
        <location evidence="1">Cell membrane</location>
        <topology evidence="1">Single-pass type I membrane protein</topology>
    </subcellularLocation>
</comment>
<dbReference type="Gene3D" id="2.10.25.10">
    <property type="entry name" value="Laminin"/>
    <property type="match status" value="4"/>
</dbReference>
<evidence type="ECO:0000256" key="10">
    <source>
        <dbReference type="ARBA" id="ARBA00022989"/>
    </source>
</evidence>
<comment type="subunit">
    <text evidence="14">Heterophilic interaction with FAT4; this interaction affects their respective protein levels.</text>
</comment>
<dbReference type="RefSeq" id="XP_026733017.1">
    <property type="nucleotide sequence ID" value="XM_026877216.1"/>
</dbReference>
<dbReference type="InParanoid" id="A0A7E5VXL0"/>
<reference evidence="26" key="1">
    <citation type="submission" date="2025-08" db="UniProtKB">
        <authorList>
            <consortium name="RefSeq"/>
        </authorList>
    </citation>
    <scope>IDENTIFICATION</scope>
</reference>
<dbReference type="SUPFAM" id="SSF57196">
    <property type="entry name" value="EGF/Laminin"/>
    <property type="match status" value="2"/>
</dbReference>
<dbReference type="FunFam" id="2.60.40.60:FF:000104">
    <property type="entry name" value="cadherin-23 isoform X1"/>
    <property type="match status" value="1"/>
</dbReference>
<feature type="region of interest" description="Disordered" evidence="19">
    <location>
        <begin position="4808"/>
        <end position="4867"/>
    </location>
</feature>
<feature type="disulfide bond" evidence="18">
    <location>
        <begin position="3942"/>
        <end position="3951"/>
    </location>
</feature>
<dbReference type="Pfam" id="PF00008">
    <property type="entry name" value="EGF"/>
    <property type="match status" value="2"/>
</dbReference>
<dbReference type="FunFam" id="2.60.40.60:FF:000020">
    <property type="entry name" value="Dachsous cadherin-related 1b"/>
    <property type="match status" value="5"/>
</dbReference>
<keyword evidence="10 20" id="KW-1133">Transmembrane helix</keyword>
<evidence type="ECO:0000256" key="4">
    <source>
        <dbReference type="ARBA" id="ARBA00022553"/>
    </source>
</evidence>
<dbReference type="InterPro" id="IPR000742">
    <property type="entry name" value="EGF"/>
</dbReference>
<feature type="domain" description="Cadherin" evidence="24">
    <location>
        <begin position="2363"/>
        <end position="2467"/>
    </location>
</feature>
<dbReference type="GO" id="GO:0016327">
    <property type="term" value="C:apicolateral plasma membrane"/>
    <property type="evidence" value="ECO:0007669"/>
    <property type="project" value="UniProtKB-ARBA"/>
</dbReference>
<dbReference type="InterPro" id="IPR002126">
    <property type="entry name" value="Cadherin-like_dom"/>
</dbReference>
<feature type="domain" description="Cadherin" evidence="24">
    <location>
        <begin position="2784"/>
        <end position="2884"/>
    </location>
</feature>
<evidence type="ECO:0000313" key="25">
    <source>
        <dbReference type="Proteomes" id="UP000322000"/>
    </source>
</evidence>
<evidence type="ECO:0000256" key="18">
    <source>
        <dbReference type="PROSITE-ProRule" id="PRU00076"/>
    </source>
</evidence>
<dbReference type="GO" id="GO:0090251">
    <property type="term" value="P:protein localization involved in establishment of planar polarity"/>
    <property type="evidence" value="ECO:0007669"/>
    <property type="project" value="UniProtKB-ARBA"/>
</dbReference>
<feature type="domain" description="Cadherin" evidence="24">
    <location>
        <begin position="239"/>
        <end position="348"/>
    </location>
</feature>
<dbReference type="PANTHER" id="PTHR24027">
    <property type="entry name" value="CADHERIN-23"/>
    <property type="match status" value="1"/>
</dbReference>
<keyword evidence="5 20" id="KW-0812">Transmembrane</keyword>
<dbReference type="FunFam" id="2.60.40.60:FF:000118">
    <property type="entry name" value="protocadherin Fat 4"/>
    <property type="match status" value="1"/>
</dbReference>
<evidence type="ECO:0000256" key="5">
    <source>
        <dbReference type="ARBA" id="ARBA00022692"/>
    </source>
</evidence>
<dbReference type="FunFam" id="2.60.40.60:FF:000116">
    <property type="entry name" value="Dachsous cadherin-related 2"/>
    <property type="match status" value="2"/>
</dbReference>
<feature type="domain" description="Cadherin" evidence="24">
    <location>
        <begin position="3309"/>
        <end position="3414"/>
    </location>
</feature>
<evidence type="ECO:0000256" key="9">
    <source>
        <dbReference type="ARBA" id="ARBA00022889"/>
    </source>
</evidence>
<feature type="domain" description="Cadherin" evidence="24">
    <location>
        <begin position="2996"/>
        <end position="3100"/>
    </location>
</feature>
<comment type="caution">
    <text evidence="18">Lacks conserved residue(s) required for the propagation of feature annotation.</text>
</comment>
<dbReference type="InterPro" id="IPR020894">
    <property type="entry name" value="Cadherin_CS"/>
</dbReference>
<dbReference type="GO" id="GO:0035332">
    <property type="term" value="P:positive regulation of hippo signaling"/>
    <property type="evidence" value="ECO:0007669"/>
    <property type="project" value="UniProtKB-ARBA"/>
</dbReference>
<dbReference type="PROSITE" id="PS01186">
    <property type="entry name" value="EGF_2"/>
    <property type="match status" value="2"/>
</dbReference>
<evidence type="ECO:0000256" key="7">
    <source>
        <dbReference type="ARBA" id="ARBA00022737"/>
    </source>
</evidence>
<evidence type="ECO:0000256" key="14">
    <source>
        <dbReference type="ARBA" id="ARBA00062150"/>
    </source>
</evidence>
<feature type="domain" description="Cadherin" evidence="24">
    <location>
        <begin position="3415"/>
        <end position="3520"/>
    </location>
</feature>
<feature type="domain" description="Cadherin" evidence="24">
    <location>
        <begin position="1628"/>
        <end position="1733"/>
    </location>
</feature>
<dbReference type="InterPro" id="IPR039808">
    <property type="entry name" value="Cadherin"/>
</dbReference>
<feature type="domain" description="Cadherin" evidence="24">
    <location>
        <begin position="674"/>
        <end position="880"/>
    </location>
</feature>
<dbReference type="GO" id="GO:0007476">
    <property type="term" value="P:imaginal disc-derived wing morphogenesis"/>
    <property type="evidence" value="ECO:0007669"/>
    <property type="project" value="UniProtKB-ARBA"/>
</dbReference>
<evidence type="ECO:0000256" key="20">
    <source>
        <dbReference type="SAM" id="Phobius"/>
    </source>
</evidence>
<dbReference type="FunCoup" id="A0A7E5VXL0">
    <property type="interactions" value="174"/>
</dbReference>
<dbReference type="PROSITE" id="PS50026">
    <property type="entry name" value="EGF_3"/>
    <property type="match status" value="3"/>
</dbReference>
<dbReference type="CTD" id="33627"/>
<dbReference type="SUPFAM" id="SSF49313">
    <property type="entry name" value="Cadherin-like"/>
    <property type="match status" value="34"/>
</dbReference>
<dbReference type="FunFam" id="2.60.40.60:FF:000275">
    <property type="entry name" value="Si:dkey-30k22.7"/>
    <property type="match status" value="1"/>
</dbReference>
<feature type="domain" description="Cadherin" evidence="24">
    <location>
        <begin position="2885"/>
        <end position="2995"/>
    </location>
</feature>
<protein>
    <recommendedName>
        <fullName evidence="15">Protocadherin-16</fullName>
    </recommendedName>
    <alternativeName>
        <fullName evidence="16">Protein dachsous homolog 1</fullName>
    </alternativeName>
</protein>
<dbReference type="FunFam" id="2.60.40.60:FF:000081">
    <property type="entry name" value="protocadherin Fat 4"/>
    <property type="match status" value="1"/>
</dbReference>
<dbReference type="FunFam" id="2.60.40.60:FF:000340">
    <property type="entry name" value="Protocadherin Fat 4"/>
    <property type="match status" value="1"/>
</dbReference>
<dbReference type="Gene3D" id="2.60.120.200">
    <property type="match status" value="2"/>
</dbReference>
<evidence type="ECO:0000256" key="19">
    <source>
        <dbReference type="SAM" id="MobiDB-lite"/>
    </source>
</evidence>
<evidence type="ECO:0000259" key="24">
    <source>
        <dbReference type="PROSITE" id="PS50268"/>
    </source>
</evidence>
<evidence type="ECO:0000259" key="22">
    <source>
        <dbReference type="PROSITE" id="PS50025"/>
    </source>
</evidence>
<feature type="disulfide bond" evidence="18">
    <location>
        <begin position="3901"/>
        <end position="3910"/>
    </location>
</feature>
<dbReference type="InterPro" id="IPR013320">
    <property type="entry name" value="ConA-like_dom_sf"/>
</dbReference>
<feature type="domain" description="Cadherin" evidence="24">
    <location>
        <begin position="2150"/>
        <end position="2255"/>
    </location>
</feature>
<dbReference type="FunFam" id="2.60.40.60:FF:000321">
    <property type="entry name" value="Cadherin-related tumor suppressor"/>
    <property type="match status" value="1"/>
</dbReference>
<dbReference type="GO" id="GO:0007043">
    <property type="term" value="P:cell-cell junction assembly"/>
    <property type="evidence" value="ECO:0007669"/>
    <property type="project" value="TreeGrafter"/>
</dbReference>
<dbReference type="FunFam" id="2.60.40.60:FF:000286">
    <property type="entry name" value="Cadherin-related tumor suppressor"/>
    <property type="match status" value="1"/>
</dbReference>
<dbReference type="SMART" id="SM00112">
    <property type="entry name" value="CA"/>
    <property type="match status" value="34"/>
</dbReference>
<dbReference type="PROSITE" id="PS50268">
    <property type="entry name" value="CADHERIN_2"/>
    <property type="match status" value="33"/>
</dbReference>
<keyword evidence="25" id="KW-1185">Reference proteome</keyword>
<keyword evidence="6 21" id="KW-0732">Signal</keyword>
<dbReference type="PROSITE" id="PS00232">
    <property type="entry name" value="CADHERIN_1"/>
    <property type="match status" value="17"/>
</dbReference>
<feature type="region of interest" description="Disordered" evidence="19">
    <location>
        <begin position="4657"/>
        <end position="4717"/>
    </location>
</feature>
<evidence type="ECO:0000256" key="11">
    <source>
        <dbReference type="ARBA" id="ARBA00023136"/>
    </source>
</evidence>
<dbReference type="GO" id="GO:0044331">
    <property type="term" value="P:cell-cell adhesion mediated by cadherin"/>
    <property type="evidence" value="ECO:0007669"/>
    <property type="project" value="TreeGrafter"/>
</dbReference>
<keyword evidence="7" id="KW-0677">Repeat</keyword>
<feature type="domain" description="Cadherin" evidence="24">
    <location>
        <begin position="125"/>
        <end position="238"/>
    </location>
</feature>
<feature type="domain" description="Cadherin" evidence="24">
    <location>
        <begin position="1304"/>
        <end position="1408"/>
    </location>
</feature>
<evidence type="ECO:0000256" key="6">
    <source>
        <dbReference type="ARBA" id="ARBA00022729"/>
    </source>
</evidence>
<feature type="domain" description="Cadherin" evidence="24">
    <location>
        <begin position="1938"/>
        <end position="2044"/>
    </location>
</feature>
<feature type="region of interest" description="Disordered" evidence="19">
    <location>
        <begin position="4885"/>
        <end position="4905"/>
    </location>
</feature>
<dbReference type="GO" id="GO:0007157">
    <property type="term" value="P:heterophilic cell-cell adhesion via plasma membrane cell adhesion molecules"/>
    <property type="evidence" value="ECO:0007669"/>
    <property type="project" value="UniProtKB-ARBA"/>
</dbReference>
<dbReference type="CDD" id="cd00110">
    <property type="entry name" value="LamG"/>
    <property type="match status" value="2"/>
</dbReference>
<dbReference type="GO" id="GO:0048589">
    <property type="term" value="P:developmental growth"/>
    <property type="evidence" value="ECO:0007669"/>
    <property type="project" value="UniProtKB-ARBA"/>
</dbReference>
<dbReference type="GO" id="GO:0016477">
    <property type="term" value="P:cell migration"/>
    <property type="evidence" value="ECO:0007669"/>
    <property type="project" value="TreeGrafter"/>
</dbReference>
<dbReference type="SUPFAM" id="SSF49899">
    <property type="entry name" value="Concanavalin A-like lectins/glucanases"/>
    <property type="match status" value="2"/>
</dbReference>
<dbReference type="SMART" id="SM00181">
    <property type="entry name" value="EGF"/>
    <property type="match status" value="4"/>
</dbReference>
<name>A0A7E5VXL0_TRINI</name>
<feature type="domain" description="Cadherin" evidence="24">
    <location>
        <begin position="1409"/>
        <end position="1519"/>
    </location>
</feature>
<proteinExistence type="predicted"/>
<dbReference type="FunFam" id="2.10.25.10:FF:000594">
    <property type="entry name" value="cadherin-related tumor suppressor"/>
    <property type="match status" value="1"/>
</dbReference>
<dbReference type="FunFam" id="2.60.40.60:FF:000007">
    <property type="entry name" value="Protocadherin alpha 2"/>
    <property type="match status" value="1"/>
</dbReference>
<dbReference type="FunFam" id="2.10.25.10:FF:000012">
    <property type="entry name" value="Delta-like protein"/>
    <property type="match status" value="1"/>
</dbReference>
<evidence type="ECO:0000256" key="8">
    <source>
        <dbReference type="ARBA" id="ARBA00022837"/>
    </source>
</evidence>
<feature type="domain" description="Cadherin" evidence="24">
    <location>
        <begin position="461"/>
        <end position="565"/>
    </location>
</feature>
<dbReference type="FunFam" id="2.60.40.60:FF:000024">
    <property type="entry name" value="FAT atypical cadherin 3"/>
    <property type="match status" value="1"/>
</dbReference>
<dbReference type="GO" id="GO:0016342">
    <property type="term" value="C:catenin complex"/>
    <property type="evidence" value="ECO:0007669"/>
    <property type="project" value="TreeGrafter"/>
</dbReference>
<dbReference type="PROSITE" id="PS50025">
    <property type="entry name" value="LAM_G_DOMAIN"/>
    <property type="match status" value="2"/>
</dbReference>
<dbReference type="Pfam" id="PF25374">
    <property type="entry name" value="Cadherin_FAT4_N"/>
    <property type="match status" value="1"/>
</dbReference>